<gene>
    <name evidence="3" type="ORF">Psi02_77010</name>
</gene>
<evidence type="ECO:0000256" key="1">
    <source>
        <dbReference type="SAM" id="MobiDB-lite"/>
    </source>
</evidence>
<evidence type="ECO:0000256" key="2">
    <source>
        <dbReference type="SAM" id="Phobius"/>
    </source>
</evidence>
<accession>A0A8J3XQU9</accession>
<feature type="transmembrane region" description="Helical" evidence="2">
    <location>
        <begin position="44"/>
        <end position="64"/>
    </location>
</feature>
<proteinExistence type="predicted"/>
<keyword evidence="2" id="KW-0812">Transmembrane</keyword>
<keyword evidence="2" id="KW-0472">Membrane</keyword>
<feature type="region of interest" description="Disordered" evidence="1">
    <location>
        <begin position="92"/>
        <end position="116"/>
    </location>
</feature>
<keyword evidence="4" id="KW-1185">Reference proteome</keyword>
<sequence>MSGSTPLVVPSVKDSHRAICDTPCVGSQRRERLVPLMRPAFRGLLWGLCAGLALGVILTLWLFRDGRWDRVVFFPLLSGMICALSEIREESKRKAKAESQPDAKADQKGLRSGGMP</sequence>
<evidence type="ECO:0000313" key="4">
    <source>
        <dbReference type="Proteomes" id="UP000644610"/>
    </source>
</evidence>
<keyword evidence="2" id="KW-1133">Transmembrane helix</keyword>
<organism evidence="3 4">
    <name type="scientific">Planotetraspora silvatica</name>
    <dbReference type="NCBI Taxonomy" id="234614"/>
    <lineage>
        <taxon>Bacteria</taxon>
        <taxon>Bacillati</taxon>
        <taxon>Actinomycetota</taxon>
        <taxon>Actinomycetes</taxon>
        <taxon>Streptosporangiales</taxon>
        <taxon>Streptosporangiaceae</taxon>
        <taxon>Planotetraspora</taxon>
    </lineage>
</organism>
<reference evidence="3" key="1">
    <citation type="submission" date="2021-01" db="EMBL/GenBank/DDBJ databases">
        <title>Whole genome shotgun sequence of Planotetraspora silvatica NBRC 100141.</title>
        <authorList>
            <person name="Komaki H."/>
            <person name="Tamura T."/>
        </authorList>
    </citation>
    <scope>NUCLEOTIDE SEQUENCE</scope>
    <source>
        <strain evidence="3">NBRC 100141</strain>
    </source>
</reference>
<dbReference type="Proteomes" id="UP000644610">
    <property type="component" value="Unassembled WGS sequence"/>
</dbReference>
<name>A0A8J3XQU9_9ACTN</name>
<feature type="compositionally biased region" description="Basic and acidic residues" evidence="1">
    <location>
        <begin position="92"/>
        <end position="109"/>
    </location>
</feature>
<comment type="caution">
    <text evidence="3">The sequence shown here is derived from an EMBL/GenBank/DDBJ whole genome shotgun (WGS) entry which is preliminary data.</text>
</comment>
<dbReference type="AlphaFoldDB" id="A0A8J3XQU9"/>
<dbReference type="EMBL" id="BOOQ01000065">
    <property type="protein sequence ID" value="GII51277.1"/>
    <property type="molecule type" value="Genomic_DNA"/>
</dbReference>
<protein>
    <submittedName>
        <fullName evidence="3">Uncharacterized protein</fullName>
    </submittedName>
</protein>
<evidence type="ECO:0000313" key="3">
    <source>
        <dbReference type="EMBL" id="GII51277.1"/>
    </source>
</evidence>